<evidence type="ECO:0000313" key="2">
    <source>
        <dbReference type="Proteomes" id="UP000002247"/>
    </source>
</evidence>
<dbReference type="HOGENOM" id="CLU_1936656_0_0_11"/>
<keyword evidence="2" id="KW-1185">Reference proteome</keyword>
<evidence type="ECO:0000313" key="1">
    <source>
        <dbReference type="EMBL" id="ADG97908.1"/>
    </source>
</evidence>
<proteinExistence type="predicted"/>
<organism evidence="1 2">
    <name type="scientific">Segniliparus rotundus (strain ATCC BAA-972 / CDC 1076 / CIP 108378 / DSM 44985 / JCM 13578)</name>
    <dbReference type="NCBI Taxonomy" id="640132"/>
    <lineage>
        <taxon>Bacteria</taxon>
        <taxon>Bacillati</taxon>
        <taxon>Actinomycetota</taxon>
        <taxon>Actinomycetes</taxon>
        <taxon>Mycobacteriales</taxon>
        <taxon>Segniliparaceae</taxon>
        <taxon>Segniliparus</taxon>
    </lineage>
</organism>
<dbReference type="EMBL" id="CP001958">
    <property type="protein sequence ID" value="ADG97908.1"/>
    <property type="molecule type" value="Genomic_DNA"/>
</dbReference>
<protein>
    <submittedName>
        <fullName evidence="1">Uncharacterized protein</fullName>
    </submittedName>
</protein>
<name>D6Z7H8_SEGRD</name>
<reference evidence="1 2" key="1">
    <citation type="journal article" date="2010" name="Stand. Genomic Sci.">
        <title>Complete genome sequence of Segniliparus rotundus type strain (CDC 1076).</title>
        <authorList>
            <person name="Sikorski J."/>
            <person name="Lapidus A."/>
            <person name="Copeland A."/>
            <person name="Misra M."/>
            <person name="Glavina Del Rio T."/>
            <person name="Nolan M."/>
            <person name="Lucas S."/>
            <person name="Chen F."/>
            <person name="Tice H."/>
            <person name="Cheng J.F."/>
            <person name="Jando M."/>
            <person name="Schneider S."/>
            <person name="Bruce D."/>
            <person name="Goodwin L."/>
            <person name="Pitluck S."/>
            <person name="Liolios K."/>
            <person name="Mikhailova N."/>
            <person name="Pati A."/>
            <person name="Ivanova N."/>
            <person name="Mavromatis K."/>
            <person name="Chen A."/>
            <person name="Palaniappan K."/>
            <person name="Chertkov O."/>
            <person name="Land M."/>
            <person name="Hauser L."/>
            <person name="Chang Y.J."/>
            <person name="Jeffries C.D."/>
            <person name="Brettin T."/>
            <person name="Detter J.C."/>
            <person name="Han C."/>
            <person name="Rohde M."/>
            <person name="Goker M."/>
            <person name="Bristow J."/>
            <person name="Eisen J.A."/>
            <person name="Markowitz V."/>
            <person name="Hugenholtz P."/>
            <person name="Kyrpides N.C."/>
            <person name="Klenk H.P."/>
        </authorList>
    </citation>
    <scope>NUCLEOTIDE SEQUENCE [LARGE SCALE GENOMIC DNA]</scope>
    <source>
        <strain evidence="2">ATCC BAA-972 / CDC 1076 / CIP 108378 / DSM 44985 / JCM 13578</strain>
    </source>
</reference>
<gene>
    <name evidence="1" type="ordered locus">Srot_1445</name>
</gene>
<accession>D6Z7H8</accession>
<dbReference type="STRING" id="640132.Srot_1445"/>
<dbReference type="Proteomes" id="UP000002247">
    <property type="component" value="Chromosome"/>
</dbReference>
<sequence>MGVLVADGLGDGVSSEVGGGGGGAGSGLSVFVTVVVSGGGGAVVCVCGGGSDVVGGSSEEVGSENAGGMSEVLERAAGGSCFDGHARYPMSPATAARAATVLTIRPFDGPFALGSAGPLGPGGFGASPRR</sequence>
<dbReference type="AlphaFoldDB" id="D6Z7H8"/>
<dbReference type="KEGG" id="srt:Srot_1445"/>